<dbReference type="Pfam" id="PF03793">
    <property type="entry name" value="PASTA"/>
    <property type="match status" value="3"/>
</dbReference>
<dbReference type="InterPro" id="IPR008271">
    <property type="entry name" value="Ser/Thr_kinase_AS"/>
</dbReference>
<gene>
    <name evidence="14" type="primary">pknB</name>
    <name evidence="15" type="ORF">VUQ06_01125</name>
    <name evidence="14" type="ORF">VUQ08_02235</name>
</gene>
<dbReference type="RefSeq" id="WP_347300737.1">
    <property type="nucleotide sequence ID" value="NZ_CP142433.1"/>
</dbReference>
<dbReference type="InterPro" id="IPR005543">
    <property type="entry name" value="PASTA_dom"/>
</dbReference>
<keyword evidence="4 9" id="KW-0547">Nucleotide-binding</keyword>
<feature type="binding site" evidence="9">
    <location>
        <position position="40"/>
    </location>
    <ligand>
        <name>ATP</name>
        <dbReference type="ChEBI" id="CHEBI:30616"/>
    </ligand>
</feature>
<evidence type="ECO:0000313" key="14">
    <source>
        <dbReference type="EMBL" id="XBC46457.1"/>
    </source>
</evidence>
<dbReference type="Gene3D" id="3.30.200.20">
    <property type="entry name" value="Phosphorylase Kinase, domain 1"/>
    <property type="match status" value="1"/>
</dbReference>
<protein>
    <recommendedName>
        <fullName evidence="1">non-specific serine/threonine protein kinase</fullName>
        <ecNumber evidence="1">2.7.11.1</ecNumber>
    </recommendedName>
</protein>
<comment type="catalytic activity">
    <reaction evidence="7">
        <text>L-threonyl-[protein] + ATP = O-phospho-L-threonyl-[protein] + ADP + H(+)</text>
        <dbReference type="Rhea" id="RHEA:46608"/>
        <dbReference type="Rhea" id="RHEA-COMP:11060"/>
        <dbReference type="Rhea" id="RHEA-COMP:11605"/>
        <dbReference type="ChEBI" id="CHEBI:15378"/>
        <dbReference type="ChEBI" id="CHEBI:30013"/>
        <dbReference type="ChEBI" id="CHEBI:30616"/>
        <dbReference type="ChEBI" id="CHEBI:61977"/>
        <dbReference type="ChEBI" id="CHEBI:456216"/>
        <dbReference type="EC" id="2.7.11.1"/>
    </reaction>
</comment>
<sequence>METGQRINGRYEVKRLLGSGGMAEVFLAYDLILDRQVAVKMLAYNFKNDRESLRRFTREATSTTELMHPNIVNIYDVGEAHVPYIVMEYIGGTDLKEYINRHHPIAHQTVVSIMDKILSAISYAHSQGVIHRDIKPYNILIDEKGTVKITDFGIALALSQNSLTQTNSLLGSVHYISPEQARGAIATKASDIYSLGILLYELLTGTVPFKGESAVSIALKHFQNDFPSVRDQQPSIPQALENVILKATAKDPNHRYSSVDAMREDLQTVLDPSRRYEEKFLPPNINADQTKRLAPIDPIHVDDNSVEDEVKAYTPSSSTTTDTPDTNATSKKKSKWWIWLLFMLIIPIIFVYYVMQSAPGEVDVPNLMGYTVAQVEAELDTLNLEVGEIINQPNDELAEGQVIKSDPASGASVKEGQSINLFVSSGQKPFTLEDYTGKDFNQIKAQLTELGFRVEREDVYHDTIEHEKIVAQDMNEGREVIPADTTITFKVSLGPEGFPFKNLAGYSRTGVEDYISEHELNAMIEEAYSSQVPEGQVISQRPEPGTLLYKQSDVAVVFSLGPEPAETETFERTIKIDYVPRADDTAGDDDEDEEELSQRRPNKVRVYISDADHHMEEAVHSFDSTEDTELTLKFTVEKGKRAKYRVVVDGNIVAEQSVSNH</sequence>
<dbReference type="PROSITE" id="PS51178">
    <property type="entry name" value="PASTA"/>
    <property type="match status" value="2"/>
</dbReference>
<dbReference type="NCBIfam" id="NF033483">
    <property type="entry name" value="PknB_PASTA_kin"/>
    <property type="match status" value="1"/>
</dbReference>
<dbReference type="PROSITE" id="PS00108">
    <property type="entry name" value="PROTEIN_KINASE_ST"/>
    <property type="match status" value="1"/>
</dbReference>
<evidence type="ECO:0000256" key="7">
    <source>
        <dbReference type="ARBA" id="ARBA00047899"/>
    </source>
</evidence>
<evidence type="ECO:0000256" key="5">
    <source>
        <dbReference type="ARBA" id="ARBA00022777"/>
    </source>
</evidence>
<evidence type="ECO:0000256" key="3">
    <source>
        <dbReference type="ARBA" id="ARBA00022679"/>
    </source>
</evidence>
<dbReference type="CDD" id="cd06577">
    <property type="entry name" value="PASTA_pknB"/>
    <property type="match status" value="3"/>
</dbReference>
<feature type="domain" description="PASTA" evidence="13">
    <location>
        <begin position="358"/>
        <end position="425"/>
    </location>
</feature>
<dbReference type="InterPro" id="IPR017441">
    <property type="entry name" value="Protein_kinase_ATP_BS"/>
</dbReference>
<evidence type="ECO:0000256" key="2">
    <source>
        <dbReference type="ARBA" id="ARBA00022527"/>
    </source>
</evidence>
<organism evidence="14">
    <name type="scientific">Dolosigranulum savutiense</name>
    <dbReference type="NCBI Taxonomy" id="3110288"/>
    <lineage>
        <taxon>Bacteria</taxon>
        <taxon>Bacillati</taxon>
        <taxon>Bacillota</taxon>
        <taxon>Bacilli</taxon>
        <taxon>Lactobacillales</taxon>
        <taxon>Carnobacteriaceae</taxon>
        <taxon>Dolosigranulum</taxon>
    </lineage>
</organism>
<dbReference type="PROSITE" id="PS00107">
    <property type="entry name" value="PROTEIN_KINASE_ATP"/>
    <property type="match status" value="1"/>
</dbReference>
<keyword evidence="6 9" id="KW-0067">ATP-binding</keyword>
<dbReference type="CDD" id="cd14014">
    <property type="entry name" value="STKc_PknB_like"/>
    <property type="match status" value="1"/>
</dbReference>
<evidence type="ECO:0000256" key="9">
    <source>
        <dbReference type="PROSITE-ProRule" id="PRU10141"/>
    </source>
</evidence>
<dbReference type="FunFam" id="3.30.200.20:FF:000035">
    <property type="entry name" value="Serine/threonine protein kinase Stk1"/>
    <property type="match status" value="1"/>
</dbReference>
<evidence type="ECO:0000256" key="1">
    <source>
        <dbReference type="ARBA" id="ARBA00012513"/>
    </source>
</evidence>
<dbReference type="Pfam" id="PF21160">
    <property type="entry name" value="PrkC-like_PASTA-like"/>
    <property type="match status" value="1"/>
</dbReference>
<dbReference type="AlphaFoldDB" id="A0AB74TLQ4"/>
<dbReference type="GO" id="GO:0005524">
    <property type="term" value="F:ATP binding"/>
    <property type="evidence" value="ECO:0007669"/>
    <property type="project" value="UniProtKB-UniRule"/>
</dbReference>
<evidence type="ECO:0000256" key="6">
    <source>
        <dbReference type="ARBA" id="ARBA00022840"/>
    </source>
</evidence>
<feature type="compositionally biased region" description="Low complexity" evidence="10">
    <location>
        <begin position="314"/>
        <end position="326"/>
    </location>
</feature>
<feature type="transmembrane region" description="Helical" evidence="11">
    <location>
        <begin position="336"/>
        <end position="355"/>
    </location>
</feature>
<dbReference type="EMBL" id="CP142435">
    <property type="protein sequence ID" value="XBC49855.1"/>
    <property type="molecule type" value="Genomic_DNA"/>
</dbReference>
<dbReference type="GO" id="GO:0004674">
    <property type="term" value="F:protein serine/threonine kinase activity"/>
    <property type="evidence" value="ECO:0007669"/>
    <property type="project" value="UniProtKB-KW"/>
</dbReference>
<dbReference type="KEGG" id="dst:VUQ06_01125"/>
<dbReference type="FunFam" id="1.10.510.10:FF:000021">
    <property type="entry name" value="Serine/threonine protein kinase"/>
    <property type="match status" value="1"/>
</dbReference>
<keyword evidence="11" id="KW-1133">Transmembrane helix</keyword>
<evidence type="ECO:0000256" key="4">
    <source>
        <dbReference type="ARBA" id="ARBA00022741"/>
    </source>
</evidence>
<keyword evidence="11" id="KW-0812">Transmembrane</keyword>
<dbReference type="EMBL" id="CP142433">
    <property type="protein sequence ID" value="XBC46457.1"/>
    <property type="molecule type" value="Genomic_DNA"/>
</dbReference>
<dbReference type="PANTHER" id="PTHR43289">
    <property type="entry name" value="MITOGEN-ACTIVATED PROTEIN KINASE KINASE KINASE 20-RELATED"/>
    <property type="match status" value="1"/>
</dbReference>
<evidence type="ECO:0000256" key="8">
    <source>
        <dbReference type="ARBA" id="ARBA00048679"/>
    </source>
</evidence>
<keyword evidence="11" id="KW-0472">Membrane</keyword>
<feature type="domain" description="PASTA" evidence="13">
    <location>
        <begin position="426"/>
        <end position="493"/>
    </location>
</feature>
<dbReference type="Pfam" id="PF00069">
    <property type="entry name" value="Pkinase"/>
    <property type="match status" value="1"/>
</dbReference>
<evidence type="ECO:0000259" key="12">
    <source>
        <dbReference type="PROSITE" id="PS50011"/>
    </source>
</evidence>
<name>A0AB74TLQ4_9LACT</name>
<evidence type="ECO:0000313" key="15">
    <source>
        <dbReference type="EMBL" id="XBC49855.1"/>
    </source>
</evidence>
<evidence type="ECO:0000256" key="10">
    <source>
        <dbReference type="SAM" id="MobiDB-lite"/>
    </source>
</evidence>
<keyword evidence="5 14" id="KW-0418">Kinase</keyword>
<feature type="compositionally biased region" description="Acidic residues" evidence="10">
    <location>
        <begin position="585"/>
        <end position="595"/>
    </location>
</feature>
<dbReference type="SMART" id="SM00220">
    <property type="entry name" value="S_TKc"/>
    <property type="match status" value="1"/>
</dbReference>
<dbReference type="Gene3D" id="1.10.510.10">
    <property type="entry name" value="Transferase(Phosphotransferase) domain 1"/>
    <property type="match status" value="1"/>
</dbReference>
<dbReference type="Gene3D" id="3.30.10.20">
    <property type="match status" value="3"/>
</dbReference>
<dbReference type="SUPFAM" id="SSF56112">
    <property type="entry name" value="Protein kinase-like (PK-like)"/>
    <property type="match status" value="1"/>
</dbReference>
<dbReference type="InterPro" id="IPR011009">
    <property type="entry name" value="Kinase-like_dom_sf"/>
</dbReference>
<dbReference type="SMART" id="SM00740">
    <property type="entry name" value="PASTA"/>
    <property type="match status" value="3"/>
</dbReference>
<dbReference type="PROSITE" id="PS50011">
    <property type="entry name" value="PROTEIN_KINASE_DOM"/>
    <property type="match status" value="1"/>
</dbReference>
<reference evidence="14" key="1">
    <citation type="submission" date="2023-12" db="EMBL/GenBank/DDBJ databases">
        <title>Dolosigranulum savutii sp. nov. isolated from human upper respiratory samples collected in Botswana.</title>
        <authorList>
            <person name="Kelly M.S."/>
        </authorList>
    </citation>
    <scope>NUCLEOTIDE SEQUENCE</scope>
    <source>
        <strain evidence="15">MSK294</strain>
        <strain evidence="14">MSK433</strain>
    </source>
</reference>
<keyword evidence="3" id="KW-0808">Transferase</keyword>
<dbReference type="PANTHER" id="PTHR43289:SF34">
    <property type="entry name" value="SERINE_THREONINE-PROTEIN KINASE YBDM-RELATED"/>
    <property type="match status" value="1"/>
</dbReference>
<proteinExistence type="predicted"/>
<accession>A0AB74TLQ4</accession>
<feature type="region of interest" description="Disordered" evidence="10">
    <location>
        <begin position="581"/>
        <end position="602"/>
    </location>
</feature>
<keyword evidence="2" id="KW-0723">Serine/threonine-protein kinase</keyword>
<feature type="region of interest" description="Disordered" evidence="10">
    <location>
        <begin position="304"/>
        <end position="329"/>
    </location>
</feature>
<feature type="domain" description="Protein kinase" evidence="12">
    <location>
        <begin position="11"/>
        <end position="270"/>
    </location>
</feature>
<dbReference type="EC" id="2.7.11.1" evidence="1"/>
<dbReference type="InterPro" id="IPR000719">
    <property type="entry name" value="Prot_kinase_dom"/>
</dbReference>
<evidence type="ECO:0000259" key="13">
    <source>
        <dbReference type="PROSITE" id="PS51178"/>
    </source>
</evidence>
<dbReference type="Gene3D" id="2.60.40.2560">
    <property type="match status" value="1"/>
</dbReference>
<comment type="catalytic activity">
    <reaction evidence="8">
        <text>L-seryl-[protein] + ATP = O-phospho-L-seryl-[protein] + ADP + H(+)</text>
        <dbReference type="Rhea" id="RHEA:17989"/>
        <dbReference type="Rhea" id="RHEA-COMP:9863"/>
        <dbReference type="Rhea" id="RHEA-COMP:11604"/>
        <dbReference type="ChEBI" id="CHEBI:15378"/>
        <dbReference type="ChEBI" id="CHEBI:29999"/>
        <dbReference type="ChEBI" id="CHEBI:30616"/>
        <dbReference type="ChEBI" id="CHEBI:83421"/>
        <dbReference type="ChEBI" id="CHEBI:456216"/>
        <dbReference type="EC" id="2.7.11.1"/>
    </reaction>
</comment>
<evidence type="ECO:0000256" key="11">
    <source>
        <dbReference type="SAM" id="Phobius"/>
    </source>
</evidence>